<name>A0A9W8GTX9_9FUNG</name>
<feature type="transmembrane region" description="Helical" evidence="2">
    <location>
        <begin position="89"/>
        <end position="110"/>
    </location>
</feature>
<dbReference type="InterPro" id="IPR009688">
    <property type="entry name" value="FAM210A/B-like_dom"/>
</dbReference>
<feature type="compositionally biased region" description="Acidic residues" evidence="1">
    <location>
        <begin position="379"/>
        <end position="411"/>
    </location>
</feature>
<dbReference type="InterPro" id="IPR045866">
    <property type="entry name" value="FAM210A/B-like"/>
</dbReference>
<keyword evidence="2" id="KW-0472">Membrane</keyword>
<evidence type="ECO:0000313" key="5">
    <source>
        <dbReference type="Proteomes" id="UP001140011"/>
    </source>
</evidence>
<organism evidence="4 5">
    <name type="scientific">Coemansia pectinata</name>
    <dbReference type="NCBI Taxonomy" id="1052879"/>
    <lineage>
        <taxon>Eukaryota</taxon>
        <taxon>Fungi</taxon>
        <taxon>Fungi incertae sedis</taxon>
        <taxon>Zoopagomycota</taxon>
        <taxon>Kickxellomycotina</taxon>
        <taxon>Kickxellomycetes</taxon>
        <taxon>Kickxellales</taxon>
        <taxon>Kickxellaceae</taxon>
        <taxon>Coemansia</taxon>
    </lineage>
</organism>
<dbReference type="AlphaFoldDB" id="A0A9W8GTX9"/>
<dbReference type="OrthoDB" id="5593032at2759"/>
<feature type="region of interest" description="Disordered" evidence="1">
    <location>
        <begin position="1"/>
        <end position="72"/>
    </location>
</feature>
<proteinExistence type="predicted"/>
<comment type="caution">
    <text evidence="4">The sequence shown here is derived from an EMBL/GenBank/DDBJ whole genome shotgun (WGS) entry which is preliminary data.</text>
</comment>
<gene>
    <name evidence="4" type="primary">NAT2</name>
    <name evidence="4" type="ORF">GGI19_005627</name>
</gene>
<feature type="compositionally biased region" description="Basic and acidic residues" evidence="1">
    <location>
        <begin position="35"/>
        <end position="58"/>
    </location>
</feature>
<feature type="region of interest" description="Disordered" evidence="1">
    <location>
        <begin position="379"/>
        <end position="453"/>
    </location>
</feature>
<evidence type="ECO:0000256" key="2">
    <source>
        <dbReference type="SAM" id="Phobius"/>
    </source>
</evidence>
<dbReference type="PANTHER" id="PTHR21377:SF0">
    <property type="entry name" value="PROTEIN FAM210B, MITOCHONDRIAL"/>
    <property type="match status" value="1"/>
</dbReference>
<protein>
    <submittedName>
        <fullName evidence="4">DUF1279 super</fullName>
    </submittedName>
</protein>
<evidence type="ECO:0000313" key="4">
    <source>
        <dbReference type="EMBL" id="KAJ2749506.1"/>
    </source>
</evidence>
<dbReference type="GO" id="GO:0005739">
    <property type="term" value="C:mitochondrion"/>
    <property type="evidence" value="ECO:0007669"/>
    <property type="project" value="TreeGrafter"/>
</dbReference>
<accession>A0A9W8GTX9</accession>
<dbReference type="Pfam" id="PF06916">
    <property type="entry name" value="FAM210A-B_dom"/>
    <property type="match status" value="1"/>
</dbReference>
<reference evidence="4" key="1">
    <citation type="submission" date="2022-07" db="EMBL/GenBank/DDBJ databases">
        <title>Phylogenomic reconstructions and comparative analyses of Kickxellomycotina fungi.</title>
        <authorList>
            <person name="Reynolds N.K."/>
            <person name="Stajich J.E."/>
            <person name="Barry K."/>
            <person name="Grigoriev I.V."/>
            <person name="Crous P."/>
            <person name="Smith M.E."/>
        </authorList>
    </citation>
    <scope>NUCLEOTIDE SEQUENCE</scope>
    <source>
        <strain evidence="4">BCRC 34297</strain>
    </source>
</reference>
<keyword evidence="5" id="KW-1185">Reference proteome</keyword>
<keyword evidence="2" id="KW-0812">Transmembrane</keyword>
<keyword evidence="2" id="KW-1133">Transmembrane helix</keyword>
<evidence type="ECO:0000259" key="3">
    <source>
        <dbReference type="Pfam" id="PF06916"/>
    </source>
</evidence>
<feature type="domain" description="DUF1279" evidence="3">
    <location>
        <begin position="78"/>
        <end position="176"/>
    </location>
</feature>
<dbReference type="PANTHER" id="PTHR21377">
    <property type="entry name" value="PROTEIN FAM210B, MITOCHONDRIAL"/>
    <property type="match status" value="1"/>
</dbReference>
<evidence type="ECO:0000256" key="1">
    <source>
        <dbReference type="SAM" id="MobiDB-lite"/>
    </source>
</evidence>
<dbReference type="Proteomes" id="UP001140011">
    <property type="component" value="Unassembled WGS sequence"/>
</dbReference>
<dbReference type="EMBL" id="JANBUH010000770">
    <property type="protein sequence ID" value="KAJ2749506.1"/>
    <property type="molecule type" value="Genomic_DNA"/>
</dbReference>
<feature type="compositionally biased region" description="Acidic residues" evidence="1">
    <location>
        <begin position="423"/>
        <end position="440"/>
    </location>
</feature>
<sequence>MSSIHYSISVPGTPSASSSVTSMASTVGVRGMSTGRDKKSDSEEASRPSESDLEKGAEGEANSSSSGAADAGAKKPSRFRVLMQQYGRVAILMYLIVSAVDLSLCVWGVWLGGDSLVFTINSYLGQYIPRLQKAAQRMQEGQDGGADKWATILIVGYAVHKCLTPLRLGVTAAILPWSARTAQRLGLTWLIPKSAPTITHKPLRLPNISSSAMSYLQVIPADGKTDEQRYDEFIAYLFEEGNVEKALEDNYDGEYNVLIQEKIAADLSPVGTVFDSDHKDITVARHRAMLIRAGIDAEARKLCKDLDEKIKFDLSEEDLKSIRELELKDEEVEDEIFVRPFALYQVDIKHLYGRDLEALPESAADFAKMALEHEMDCAYEDSEDDGEWENEDDEDNEDNEDDDEDNEDEEDVKGKGKGVATEAMDEDSEEEDDDEDYEEEEHVHGEGCCHGPGHPAFGLEEDLPFPEEDVTINSADVGLDLLKEYKSEVVAMLEKITGAKMGSFKCYHFPGRHYVVAWLKDFGVFGVRISYPMLVNDSDDEEDDDDEE</sequence>
<feature type="compositionally biased region" description="Low complexity" evidence="1">
    <location>
        <begin position="59"/>
        <end position="71"/>
    </location>
</feature>
<feature type="compositionally biased region" description="Low complexity" evidence="1">
    <location>
        <begin position="9"/>
        <end position="29"/>
    </location>
</feature>